<proteinExistence type="predicted"/>
<dbReference type="SUPFAM" id="SSF56672">
    <property type="entry name" value="DNA/RNA polymerases"/>
    <property type="match status" value="1"/>
</dbReference>
<comment type="caution">
    <text evidence="3">The sequence shown here is derived from an EMBL/GenBank/DDBJ whole genome shotgun (WGS) entry which is preliminary data.</text>
</comment>
<protein>
    <submittedName>
        <fullName evidence="3">Copia protein</fullName>
    </submittedName>
</protein>
<evidence type="ECO:0000313" key="3">
    <source>
        <dbReference type="EMBL" id="GEU83043.1"/>
    </source>
</evidence>
<dbReference type="EMBL" id="BKCJ010008603">
    <property type="protein sequence ID" value="GEU83043.1"/>
    <property type="molecule type" value="Genomic_DNA"/>
</dbReference>
<dbReference type="PANTHER" id="PTHR11439:SF495">
    <property type="entry name" value="REVERSE TRANSCRIPTASE, RNA-DEPENDENT DNA POLYMERASE-RELATED"/>
    <property type="match status" value="1"/>
</dbReference>
<evidence type="ECO:0000259" key="2">
    <source>
        <dbReference type="Pfam" id="PF07727"/>
    </source>
</evidence>
<dbReference type="InterPro" id="IPR013103">
    <property type="entry name" value="RVT_2"/>
</dbReference>
<feature type="region of interest" description="Disordered" evidence="1">
    <location>
        <begin position="1232"/>
        <end position="1257"/>
    </location>
</feature>
<feature type="compositionally biased region" description="Low complexity" evidence="1">
    <location>
        <begin position="1238"/>
        <end position="1248"/>
    </location>
</feature>
<dbReference type="InterPro" id="IPR036875">
    <property type="entry name" value="Znf_CCHC_sf"/>
</dbReference>
<dbReference type="Gene3D" id="3.30.70.270">
    <property type="match status" value="1"/>
</dbReference>
<dbReference type="GO" id="GO:0008270">
    <property type="term" value="F:zinc ion binding"/>
    <property type="evidence" value="ECO:0007669"/>
    <property type="project" value="InterPro"/>
</dbReference>
<dbReference type="SUPFAM" id="SSF57756">
    <property type="entry name" value="Retrovirus zinc finger-like domains"/>
    <property type="match status" value="1"/>
</dbReference>
<accession>A0A6L2N9Z6</accession>
<gene>
    <name evidence="3" type="ORF">Tci_055021</name>
</gene>
<dbReference type="InterPro" id="IPR043128">
    <property type="entry name" value="Rev_trsase/Diguanyl_cyclase"/>
</dbReference>
<reference evidence="3" key="1">
    <citation type="journal article" date="2019" name="Sci. Rep.">
        <title>Draft genome of Tanacetum cinerariifolium, the natural source of mosquito coil.</title>
        <authorList>
            <person name="Yamashiro T."/>
            <person name="Shiraishi A."/>
            <person name="Satake H."/>
            <person name="Nakayama K."/>
        </authorList>
    </citation>
    <scope>NUCLEOTIDE SEQUENCE</scope>
</reference>
<feature type="domain" description="Reverse transcriptase Ty1/copia-type" evidence="2">
    <location>
        <begin position="1035"/>
        <end position="1136"/>
    </location>
</feature>
<dbReference type="Pfam" id="PF07727">
    <property type="entry name" value="RVT_2"/>
    <property type="match status" value="2"/>
</dbReference>
<dbReference type="PANTHER" id="PTHR11439">
    <property type="entry name" value="GAG-POL-RELATED RETROTRANSPOSON"/>
    <property type="match status" value="1"/>
</dbReference>
<evidence type="ECO:0000256" key="1">
    <source>
        <dbReference type="SAM" id="MobiDB-lite"/>
    </source>
</evidence>
<organism evidence="3">
    <name type="scientific">Tanacetum cinerariifolium</name>
    <name type="common">Dalmatian daisy</name>
    <name type="synonym">Chrysanthemum cinerariifolium</name>
    <dbReference type="NCBI Taxonomy" id="118510"/>
    <lineage>
        <taxon>Eukaryota</taxon>
        <taxon>Viridiplantae</taxon>
        <taxon>Streptophyta</taxon>
        <taxon>Embryophyta</taxon>
        <taxon>Tracheophyta</taxon>
        <taxon>Spermatophyta</taxon>
        <taxon>Magnoliopsida</taxon>
        <taxon>eudicotyledons</taxon>
        <taxon>Gunneridae</taxon>
        <taxon>Pentapetalae</taxon>
        <taxon>asterids</taxon>
        <taxon>campanulids</taxon>
        <taxon>Asterales</taxon>
        <taxon>Asteraceae</taxon>
        <taxon>Asteroideae</taxon>
        <taxon>Anthemideae</taxon>
        <taxon>Anthemidinae</taxon>
        <taxon>Tanacetum</taxon>
    </lineage>
</organism>
<name>A0A6L2N9Z6_TANCI</name>
<dbReference type="InterPro" id="IPR043502">
    <property type="entry name" value="DNA/RNA_pol_sf"/>
</dbReference>
<dbReference type="GO" id="GO:0003676">
    <property type="term" value="F:nucleic acid binding"/>
    <property type="evidence" value="ECO:0007669"/>
    <property type="project" value="InterPro"/>
</dbReference>
<feature type="domain" description="Reverse transcriptase Ty1/copia-type" evidence="2">
    <location>
        <begin position="949"/>
        <end position="996"/>
    </location>
</feature>
<sequence>MKFLCHVIDSEGIHFDPAKIESIKDWASPKTPIEICQFLGLAGYYQRFIEGKANVVAYAFSRKERIKPPRVRALVMTIGLNLPKQTLNAQAKARKEENYVTEDLHGMINRLEPRADGTLCLNNMSWIPCYGELRALIMHESHKLKVHSTFHVSNLKKRLSYETLAIPLDEIQVDDKLHFIEEPVKIIDREECNYKEDSKEYENFTAPSLEMLDQTFVRLQKLVSPLELLKEKLSQEDVNQKLLRINQIVLNLYMRTWNKSIQMTWKRWQMAMLTMRARRFLKKIGRKLNVNGNETIGFYKSNMEWYNCHKKGHFARQCRAPRNQDNKHKESSRRSVHMKISTTIALVSCNGHGGYDWSDRAEKGPNYALMVVSCDGLSGYVWSDQAEEGPNYALMAFTSFSSDSEVSNDSTCLESCLETVKLLKSQNDQLLKDLKKYELMVLVRKNDDALINEEWVSDNKEEDLFEPKIEKKTVRASISKIEFVKSKQQEKTARKTVKQVEQHRQNTHRNMSNLTDYKETDGGCVAFGGNSKRGKIMGKGAIETGNLDFENVYFVKELKFNLFSVSQMCNKKNSVLFNDTECIVLSPNFKLIDENKLLLRVPRKNNMYSVNLKNIVPGGGKITVVILGRDKCPRGKDGGTRIHACFRDGLDNVVEKEDGVWICFLVGNKSSRTKKYQGLNSSDGGNTRDGVKITGGVIGFGGGIGDVVARRTSMAGKRKVVIVKVRMTLKGKKTWWLRLRARVYDSWKLQGDVKELWDELSKLGLGLRCCLVSMVRRLKQGTKGRCGLICCEEMELSKAFKVFNSSTRIVEENLHIRFSESTLNIVCSGPDWLLDIDALTRIMNYEPIVAGTQSNSFVDQEKEDNVNSTNNVYTVSSTINAAGTNEDNELPFDPNIPALEDVSIFNFSSDDEDDGTVADMNILDTTIQSLYNSSYKKFTIQVTRKIQARKRATGTKWVFKNKKDEKGIVIRNQARLVAQWYTQEEGIDYDEDFTPVDLKIQTFLIEYKRLKKHCMDYIKLLELGMKPCQHFCWNGFQRGKINKTLFIKRYKGDILLVQVYVDDIIFGSTMKELCFAFESLMHEKFHMSFVGELTFFLRLQVKQKKDGIFISQDKYVAEILKKFRFTEVKTTSTPVETQKPLLNDEDGEKVDVHMYRSMIGSLMYLTSSRPEIMFVVCACARYQVNPKVSHLYAMRRIFRNLKGQPKLSLWYLKYSPFDLVAYTDSDYAGASLDRKSTTGESDTGSESESSAKKKGRTVAITTEDMKKRRNDVKVRKTLLLALPVEHQLRCSKYMTAQELWVAILKTFGGNEATKKTKKNQLKQYSGKGEVNTASILTASTQVSPASANVAAAIISYDTVCAYITSQSNGSQIKYEDINQIDEDDIKEMDIKEYRVPRSQDRGIREIYKQGLKVEESAPKALMDIDGVGWDWSYMVNEEENHALVADNEAPTEFALMAKSSSSSKNVF</sequence>